<dbReference type="GeneID" id="64658713"/>
<proteinExistence type="predicted"/>
<dbReference type="Pfam" id="PF18759">
    <property type="entry name" value="Plavaka"/>
    <property type="match status" value="1"/>
</dbReference>
<evidence type="ECO:0000313" key="1">
    <source>
        <dbReference type="EMBL" id="KAG1898194.1"/>
    </source>
</evidence>
<reference evidence="1" key="1">
    <citation type="journal article" date="2020" name="New Phytol.">
        <title>Comparative genomics reveals dynamic genome evolution in host specialist ectomycorrhizal fungi.</title>
        <authorList>
            <person name="Lofgren L.A."/>
            <person name="Nguyen N.H."/>
            <person name="Vilgalys R."/>
            <person name="Ruytinx J."/>
            <person name="Liao H.L."/>
            <person name="Branco S."/>
            <person name="Kuo A."/>
            <person name="LaButti K."/>
            <person name="Lipzen A."/>
            <person name="Andreopoulos W."/>
            <person name="Pangilinan J."/>
            <person name="Riley R."/>
            <person name="Hundley H."/>
            <person name="Na H."/>
            <person name="Barry K."/>
            <person name="Grigoriev I.V."/>
            <person name="Stajich J.E."/>
            <person name="Kennedy P.G."/>
        </authorList>
    </citation>
    <scope>NUCLEOTIDE SEQUENCE</scope>
    <source>
        <strain evidence="1">FC203</strain>
    </source>
</reference>
<sequence length="851" mass="97842">MEEVADEEEPTRFAKVFPRPVADVLGVGQTVFEEIQESQVDMGLEKNPWAPFDDEYEWGLAEWLSKRVNKTATDEFLKLAITKNCTQPSFTSNYTFQKKLDKLPTVTSTGDRVGGDRKPLTEQHELWRCDPVECVRDLIGNPAFKDYLSYVPEQVFADPQGKTQVYDEMWTGDWWWNMQERLPSGAVVAPVILASDKTNLTRFRGDKAAWPIYLTIGNIKKDIRRQPSKHATVLIGYLPISKMLHFKDDEGRQIAHYRLFHNCMRLVTKPLVDAGRHGVDMICADRNIRCIHPILAAYIADHPEQCLIACCKENHCPRCVVGTKHHGDHFDSPLRDVNETRATLECHKNGEDPHLFEDHSLRAIYFPFWSHLPHTDIFMYITPDILHQLHKGVFKDHIVSWCSTIISDAEFDTHFQAMSDFHGLRHFKRGISTVSQWTCTEHKEMQRVVLGVIAGAVEPRVFRAARAVLDFIYYAQYQAHTDTTLARMQEALDVFHVNKDVFVELRLHQHFNIPKVHSMRHYVQSIRALGSADGFNSESPERLHIDYAKDAYQASSKVDYIAQMTHWLELQEAVFRHGMFLNWVASKGGLGEPLDSDLLEDEDEEPTFADSDIIPSGLLASHGYHVAKSCPFLAVSVSRLQTDFGTIDFIPTLQTFLTHHFPHSSISASQYDQFDLFKSVSLRLPRRDHISDLKRLNRVRAHPAIPNRDCRKPPSPAHFDVAFVVEDHQLWESGTGLDGLRLAQIRAIFKLPSHYGKFPHPLAYVEWFRPLRDPEPATNLYRLARSTRNQWRFASVISVRDLLQAAHLMPRFGSSKVDVSWINGDVLELADEFYVNPYINFHIFDTIQHLY</sequence>
<organism evidence="1 2">
    <name type="scientific">Suillus fuscotomentosus</name>
    <dbReference type="NCBI Taxonomy" id="1912939"/>
    <lineage>
        <taxon>Eukaryota</taxon>
        <taxon>Fungi</taxon>
        <taxon>Dikarya</taxon>
        <taxon>Basidiomycota</taxon>
        <taxon>Agaricomycotina</taxon>
        <taxon>Agaricomycetes</taxon>
        <taxon>Agaricomycetidae</taxon>
        <taxon>Boletales</taxon>
        <taxon>Suillineae</taxon>
        <taxon>Suillaceae</taxon>
        <taxon>Suillus</taxon>
    </lineage>
</organism>
<accession>A0AAD4E1V5</accession>
<dbReference type="RefSeq" id="XP_041223770.1">
    <property type="nucleotide sequence ID" value="XM_041364415.1"/>
</dbReference>
<dbReference type="AlphaFoldDB" id="A0AAD4E1V5"/>
<keyword evidence="2" id="KW-1185">Reference proteome</keyword>
<gene>
    <name evidence="1" type="ORF">F5891DRAFT_1129603</name>
</gene>
<name>A0AAD4E1V5_9AGAM</name>
<dbReference type="InterPro" id="IPR041078">
    <property type="entry name" value="Plavaka"/>
</dbReference>
<dbReference type="Proteomes" id="UP001195769">
    <property type="component" value="Unassembled WGS sequence"/>
</dbReference>
<dbReference type="EMBL" id="JABBWK010000041">
    <property type="protein sequence ID" value="KAG1898194.1"/>
    <property type="molecule type" value="Genomic_DNA"/>
</dbReference>
<protein>
    <submittedName>
        <fullName evidence="1">Uncharacterized protein</fullName>
    </submittedName>
</protein>
<evidence type="ECO:0000313" key="2">
    <source>
        <dbReference type="Proteomes" id="UP001195769"/>
    </source>
</evidence>
<comment type="caution">
    <text evidence="1">The sequence shown here is derived from an EMBL/GenBank/DDBJ whole genome shotgun (WGS) entry which is preliminary data.</text>
</comment>